<name>A0A9D5DDM7_9LILI</name>
<proteinExistence type="predicted"/>
<gene>
    <name evidence="1" type="ORF">J5N97_007286</name>
</gene>
<dbReference type="AlphaFoldDB" id="A0A9D5DDM7"/>
<organism evidence="1 2">
    <name type="scientific">Dioscorea zingiberensis</name>
    <dbReference type="NCBI Taxonomy" id="325984"/>
    <lineage>
        <taxon>Eukaryota</taxon>
        <taxon>Viridiplantae</taxon>
        <taxon>Streptophyta</taxon>
        <taxon>Embryophyta</taxon>
        <taxon>Tracheophyta</taxon>
        <taxon>Spermatophyta</taxon>
        <taxon>Magnoliopsida</taxon>
        <taxon>Liliopsida</taxon>
        <taxon>Dioscoreales</taxon>
        <taxon>Dioscoreaceae</taxon>
        <taxon>Dioscorea</taxon>
    </lineage>
</organism>
<evidence type="ECO:0000313" key="2">
    <source>
        <dbReference type="Proteomes" id="UP001085076"/>
    </source>
</evidence>
<protein>
    <submittedName>
        <fullName evidence="1">Uncharacterized protein</fullName>
    </submittedName>
</protein>
<sequence length="98" mass="10860">MLQDIETVGIHAEPRRLNPRLIPDRLQPCLAVLIVCMNTQILIVRLRRPAALSLSSRAPEGSTLIGGLLGRYSVLRLLCLSSNTELAHFWALCIFVLA</sequence>
<evidence type="ECO:0000313" key="1">
    <source>
        <dbReference type="EMBL" id="KAJ0988930.1"/>
    </source>
</evidence>
<reference evidence="1" key="1">
    <citation type="submission" date="2021-03" db="EMBL/GenBank/DDBJ databases">
        <authorList>
            <person name="Li Z."/>
            <person name="Yang C."/>
        </authorList>
    </citation>
    <scope>NUCLEOTIDE SEQUENCE</scope>
    <source>
        <strain evidence="1">Dzin_1.0</strain>
        <tissue evidence="1">Leaf</tissue>
    </source>
</reference>
<reference evidence="1" key="2">
    <citation type="journal article" date="2022" name="Hortic Res">
        <title>The genome of Dioscorea zingiberensis sheds light on the biosynthesis, origin and evolution of the medicinally important diosgenin saponins.</title>
        <authorList>
            <person name="Li Y."/>
            <person name="Tan C."/>
            <person name="Li Z."/>
            <person name="Guo J."/>
            <person name="Li S."/>
            <person name="Chen X."/>
            <person name="Wang C."/>
            <person name="Dai X."/>
            <person name="Yang H."/>
            <person name="Song W."/>
            <person name="Hou L."/>
            <person name="Xu J."/>
            <person name="Tong Z."/>
            <person name="Xu A."/>
            <person name="Yuan X."/>
            <person name="Wang W."/>
            <person name="Yang Q."/>
            <person name="Chen L."/>
            <person name="Sun Z."/>
            <person name="Wang K."/>
            <person name="Pan B."/>
            <person name="Chen J."/>
            <person name="Bao Y."/>
            <person name="Liu F."/>
            <person name="Qi X."/>
            <person name="Gang D.R."/>
            <person name="Wen J."/>
            <person name="Li J."/>
        </authorList>
    </citation>
    <scope>NUCLEOTIDE SEQUENCE</scope>
    <source>
        <strain evidence="1">Dzin_1.0</strain>
    </source>
</reference>
<dbReference type="Proteomes" id="UP001085076">
    <property type="component" value="Miscellaneous, Linkage group lg01"/>
</dbReference>
<comment type="caution">
    <text evidence="1">The sequence shown here is derived from an EMBL/GenBank/DDBJ whole genome shotgun (WGS) entry which is preliminary data.</text>
</comment>
<accession>A0A9D5DDM7</accession>
<dbReference type="EMBL" id="JAGGNH010000001">
    <property type="protein sequence ID" value="KAJ0988930.1"/>
    <property type="molecule type" value="Genomic_DNA"/>
</dbReference>
<keyword evidence="2" id="KW-1185">Reference proteome</keyword>